<dbReference type="GO" id="GO:0016132">
    <property type="term" value="P:brassinosteroid biosynthetic process"/>
    <property type="evidence" value="ECO:0007669"/>
    <property type="project" value="TreeGrafter"/>
</dbReference>
<dbReference type="InterPro" id="IPR036397">
    <property type="entry name" value="RNaseH_sf"/>
</dbReference>
<dbReference type="SUPFAM" id="SSF53098">
    <property type="entry name" value="Ribonuclease H-like"/>
    <property type="match status" value="1"/>
</dbReference>
<evidence type="ECO:0000256" key="4">
    <source>
        <dbReference type="SAM" id="MobiDB-lite"/>
    </source>
</evidence>
<evidence type="ECO:0000259" key="5">
    <source>
        <dbReference type="Pfam" id="PF07727"/>
    </source>
</evidence>
<dbReference type="InterPro" id="IPR012337">
    <property type="entry name" value="RNaseH-like_sf"/>
</dbReference>
<gene>
    <name evidence="6" type="ORF">F3Y22_tig00110377pilonHSYRG00320</name>
</gene>
<dbReference type="GO" id="GO:0005506">
    <property type="term" value="F:iron ion binding"/>
    <property type="evidence" value="ECO:0007669"/>
    <property type="project" value="InterPro"/>
</dbReference>
<feature type="compositionally biased region" description="Basic and acidic residues" evidence="4">
    <location>
        <begin position="255"/>
        <end position="267"/>
    </location>
</feature>
<dbReference type="Gene3D" id="1.10.630.10">
    <property type="entry name" value="Cytochrome P450"/>
    <property type="match status" value="1"/>
</dbReference>
<evidence type="ECO:0000256" key="1">
    <source>
        <dbReference type="ARBA" id="ARBA00010617"/>
    </source>
</evidence>
<dbReference type="GO" id="GO:0016709">
    <property type="term" value="F:oxidoreductase activity, acting on paired donors, with incorporation or reduction of molecular oxygen, NAD(P)H as one donor, and incorporation of one atom of oxygen"/>
    <property type="evidence" value="ECO:0007669"/>
    <property type="project" value="TreeGrafter"/>
</dbReference>
<comment type="similarity">
    <text evidence="1">Belongs to the cytochrome P450 family.</text>
</comment>
<sequence length="857" mass="98252">MEGVQNTLIGNTYHCVHRSRCKQGGFAEPWQHLRPCLSQIPPTLKARITRHNENSVRLILGSWQHMQMSHVQEETKKALVNVLMSVGPDEDLDFLKREFHEFIKGLICFPVKLPGTRLYRSLKAKERLLKMVKKIVEERKSAREKTDEKEMAKDAVDVRLRDSEEASEKQSLPLDFISGNIIEMMIPGEESVPMAMTLAVRFLSDCPPPVDGSVGTTRDPKGFATYKVGVDGGGRLGRIVTESSKNHTIMFGGRGNRDRGRKPEKAGSRKQNFRSKSRDKKTTHCYKCKEAKTYEAGLSEVEKTFCGVRHIPDLKKNLTSLSTLHKNSFTPEADKDRETIRIAEFILLSPVMILPNCGICVLLILVKVGSTQLKGFLIMCILIYEGLPRHRLWVDLVRKTPQQNNVAEQTNKSLNERARCLLLNARLPKHFWVEAINLTCYLINRSQRASLGEKAAEEVCIFLGYKKGVKGFNSGTDDLHDYSITKDMLRRTDIKPPKRLDFEDLVSFALTVSSDIPVTFHDVTCHENDNWMAIMVEEMKSLNHNRTWELVCLPDDKKPIGCKWVYKKKPAVTENEGEKLQARLVAKGFSQQKRVEEQIYMQQFEGFTQPGNEHLVYEEIFVRIETISETMNMDDVIGLETLLCREFDMKDLGAIKKIPRMKICRDRYSRKLWLSQRGYIEKTLERFAMSSAKPVSTPLANHFKLSSKQCPKTDKEAEDMTVCKYMSKLGKQYWEAVKWIFRLCGVTWIIEDLRQATEAAKEALWLIGLVKKLGVQQGEIQLFCDNQSTIYLAKNKIYRARTKHIDVRFHKIRELVASGDILFKKVHTDENVADMFTKPVTTDKFMHCLDLLNVSSC</sequence>
<accession>A0A6A3AV41</accession>
<dbReference type="PANTHER" id="PTHR24286">
    <property type="entry name" value="CYTOCHROME P450 26"/>
    <property type="match status" value="1"/>
</dbReference>
<dbReference type="Pfam" id="PF07727">
    <property type="entry name" value="RVT_2"/>
    <property type="match status" value="1"/>
</dbReference>
<comment type="caution">
    <text evidence="6">The sequence shown here is derived from an EMBL/GenBank/DDBJ whole genome shotgun (WGS) entry which is preliminary data.</text>
</comment>
<dbReference type="AlphaFoldDB" id="A0A6A3AV41"/>
<evidence type="ECO:0000313" key="7">
    <source>
        <dbReference type="Proteomes" id="UP000436088"/>
    </source>
</evidence>
<protein>
    <submittedName>
        <fullName evidence="6">3-epi-6-deoxocathasterone 23-monooxygenase</fullName>
    </submittedName>
</protein>
<feature type="region of interest" description="Disordered" evidence="4">
    <location>
        <begin position="248"/>
        <end position="278"/>
    </location>
</feature>
<reference evidence="6" key="1">
    <citation type="submission" date="2019-09" db="EMBL/GenBank/DDBJ databases">
        <title>Draft genome information of white flower Hibiscus syriacus.</title>
        <authorList>
            <person name="Kim Y.-M."/>
        </authorList>
    </citation>
    <scope>NUCLEOTIDE SEQUENCE [LARGE SCALE GENOMIC DNA]</scope>
    <source>
        <strain evidence="6">YM2019G1</strain>
    </source>
</reference>
<proteinExistence type="inferred from homology"/>
<feature type="domain" description="Reverse transcriptase Ty1/copia-type" evidence="5">
    <location>
        <begin position="545"/>
        <end position="593"/>
    </location>
</feature>
<evidence type="ECO:0000313" key="6">
    <source>
        <dbReference type="EMBL" id="KAE8707738.1"/>
    </source>
</evidence>
<dbReference type="GO" id="GO:0016125">
    <property type="term" value="P:sterol metabolic process"/>
    <property type="evidence" value="ECO:0007669"/>
    <property type="project" value="TreeGrafter"/>
</dbReference>
<dbReference type="PANTHER" id="PTHR24286:SF254">
    <property type="entry name" value="3-EPI-6-DEOXOCATHASTERONE 23-MONOOXYGENASE CYP90C1"/>
    <property type="match status" value="1"/>
</dbReference>
<keyword evidence="7" id="KW-1185">Reference proteome</keyword>
<name>A0A6A3AV41_HIBSY</name>
<dbReference type="InterPro" id="IPR013103">
    <property type="entry name" value="RVT_2"/>
</dbReference>
<dbReference type="InterPro" id="IPR036396">
    <property type="entry name" value="Cyt_P450_sf"/>
</dbReference>
<keyword evidence="3" id="KW-0408">Iron</keyword>
<evidence type="ECO:0000256" key="2">
    <source>
        <dbReference type="ARBA" id="ARBA00022723"/>
    </source>
</evidence>
<dbReference type="EMBL" id="VEPZ02000960">
    <property type="protein sequence ID" value="KAE8707738.1"/>
    <property type="molecule type" value="Genomic_DNA"/>
</dbReference>
<dbReference type="GO" id="GO:0020037">
    <property type="term" value="F:heme binding"/>
    <property type="evidence" value="ECO:0007669"/>
    <property type="project" value="InterPro"/>
</dbReference>
<dbReference type="GO" id="GO:0003676">
    <property type="term" value="F:nucleic acid binding"/>
    <property type="evidence" value="ECO:0007669"/>
    <property type="project" value="InterPro"/>
</dbReference>
<organism evidence="6 7">
    <name type="scientific">Hibiscus syriacus</name>
    <name type="common">Rose of Sharon</name>
    <dbReference type="NCBI Taxonomy" id="106335"/>
    <lineage>
        <taxon>Eukaryota</taxon>
        <taxon>Viridiplantae</taxon>
        <taxon>Streptophyta</taxon>
        <taxon>Embryophyta</taxon>
        <taxon>Tracheophyta</taxon>
        <taxon>Spermatophyta</taxon>
        <taxon>Magnoliopsida</taxon>
        <taxon>eudicotyledons</taxon>
        <taxon>Gunneridae</taxon>
        <taxon>Pentapetalae</taxon>
        <taxon>rosids</taxon>
        <taxon>malvids</taxon>
        <taxon>Malvales</taxon>
        <taxon>Malvaceae</taxon>
        <taxon>Malvoideae</taxon>
        <taxon>Hibiscus</taxon>
    </lineage>
</organism>
<dbReference type="SUPFAM" id="SSF48264">
    <property type="entry name" value="Cytochrome P450"/>
    <property type="match status" value="1"/>
</dbReference>
<dbReference type="Gene3D" id="3.30.420.10">
    <property type="entry name" value="Ribonuclease H-like superfamily/Ribonuclease H"/>
    <property type="match status" value="1"/>
</dbReference>
<keyword evidence="2" id="KW-0479">Metal-binding</keyword>
<dbReference type="GO" id="GO:0010268">
    <property type="term" value="P:brassinosteroid homeostasis"/>
    <property type="evidence" value="ECO:0007669"/>
    <property type="project" value="TreeGrafter"/>
</dbReference>
<dbReference type="Proteomes" id="UP000436088">
    <property type="component" value="Unassembled WGS sequence"/>
</dbReference>
<dbReference type="CDD" id="cd09272">
    <property type="entry name" value="RNase_HI_RT_Ty1"/>
    <property type="match status" value="1"/>
</dbReference>
<evidence type="ECO:0000256" key="3">
    <source>
        <dbReference type="ARBA" id="ARBA00023004"/>
    </source>
</evidence>